<feature type="domain" description="AB hydrolase-1" evidence="1">
    <location>
        <begin position="52"/>
        <end position="265"/>
    </location>
</feature>
<organism evidence="2 3">
    <name type="scientific">Salinisphaera orenii MK-B5</name>
    <dbReference type="NCBI Taxonomy" id="856730"/>
    <lineage>
        <taxon>Bacteria</taxon>
        <taxon>Pseudomonadati</taxon>
        <taxon>Pseudomonadota</taxon>
        <taxon>Gammaproteobacteria</taxon>
        <taxon>Salinisphaerales</taxon>
        <taxon>Salinisphaeraceae</taxon>
        <taxon>Salinisphaera</taxon>
    </lineage>
</organism>
<dbReference type="InterPro" id="IPR029058">
    <property type="entry name" value="AB_hydrolase_fold"/>
</dbReference>
<dbReference type="PANTHER" id="PTHR43433">
    <property type="entry name" value="HYDROLASE, ALPHA/BETA FOLD FAMILY PROTEIN"/>
    <property type="match status" value="1"/>
</dbReference>
<gene>
    <name evidence="2" type="ORF">SAOR_07910</name>
</gene>
<dbReference type="Gene3D" id="3.40.50.1820">
    <property type="entry name" value="alpha/beta hydrolase"/>
    <property type="match status" value="1"/>
</dbReference>
<dbReference type="SUPFAM" id="SSF53474">
    <property type="entry name" value="alpha/beta-Hydrolases"/>
    <property type="match status" value="1"/>
</dbReference>
<proteinExistence type="predicted"/>
<sequence>MSASADRDHDPFTHATVAVDGERLHVAQRDGRGTPLLFCNDFAANLEILGDVARHLEQPVIAFDPPGVGASEDVHRMRRMAALAHLVVAMLDRVGVDTAVDVLGIGWGGLLAQQIARQAPDRVRRLVLAATSSGQLMFPGRFNSLWRLAHPKGLTRIAPDAARARSVFGGRRTDECRAIARAMGRATPPTRRGHAAQLYALAGYSSLPWLHRLGVPTLVLAGDDDAVVPMVNARVLALLLPRARLTVIRGGGHWFVLERTDEVVRELDGFLNARHAPRPPAEDNTL</sequence>
<comment type="caution">
    <text evidence="2">The sequence shown here is derived from an EMBL/GenBank/DDBJ whole genome shotgun (WGS) entry which is preliminary data.</text>
</comment>
<dbReference type="AlphaFoldDB" id="A0A423PQ80"/>
<accession>A0A423PQ80</accession>
<dbReference type="PRINTS" id="PR00111">
    <property type="entry name" value="ABHYDROLASE"/>
</dbReference>
<keyword evidence="3" id="KW-1185">Reference proteome</keyword>
<dbReference type="InterPro" id="IPR050471">
    <property type="entry name" value="AB_hydrolase"/>
</dbReference>
<dbReference type="Pfam" id="PF12697">
    <property type="entry name" value="Abhydrolase_6"/>
    <property type="match status" value="1"/>
</dbReference>
<dbReference type="PANTHER" id="PTHR43433:SF5">
    <property type="entry name" value="AB HYDROLASE-1 DOMAIN-CONTAINING PROTEIN"/>
    <property type="match status" value="1"/>
</dbReference>
<evidence type="ECO:0000313" key="3">
    <source>
        <dbReference type="Proteomes" id="UP000283993"/>
    </source>
</evidence>
<dbReference type="EMBL" id="AYKH01000012">
    <property type="protein sequence ID" value="ROO27743.1"/>
    <property type="molecule type" value="Genomic_DNA"/>
</dbReference>
<dbReference type="GO" id="GO:0046503">
    <property type="term" value="P:glycerolipid catabolic process"/>
    <property type="evidence" value="ECO:0007669"/>
    <property type="project" value="TreeGrafter"/>
</dbReference>
<dbReference type="RefSeq" id="WP_185015594.1">
    <property type="nucleotide sequence ID" value="NZ_AYKH01000012.1"/>
</dbReference>
<dbReference type="Proteomes" id="UP000283993">
    <property type="component" value="Unassembled WGS sequence"/>
</dbReference>
<reference evidence="2 3" key="1">
    <citation type="submission" date="2013-10" db="EMBL/GenBank/DDBJ databases">
        <title>Salinisphaera orenii MK-B5 Genome Sequencing.</title>
        <authorList>
            <person name="Lai Q."/>
            <person name="Li C."/>
            <person name="Shao Z."/>
        </authorList>
    </citation>
    <scope>NUCLEOTIDE SEQUENCE [LARGE SCALE GENOMIC DNA]</scope>
    <source>
        <strain evidence="2 3">MK-B5</strain>
    </source>
</reference>
<evidence type="ECO:0000259" key="1">
    <source>
        <dbReference type="Pfam" id="PF12697"/>
    </source>
</evidence>
<protein>
    <submittedName>
        <fullName evidence="2">Poly(3-hydroxyalkanoate) depolymerase PhaB</fullName>
    </submittedName>
</protein>
<name>A0A423PQ80_9GAMM</name>
<evidence type="ECO:0000313" key="2">
    <source>
        <dbReference type="EMBL" id="ROO27743.1"/>
    </source>
</evidence>
<dbReference type="GO" id="GO:0004806">
    <property type="term" value="F:triacylglycerol lipase activity"/>
    <property type="evidence" value="ECO:0007669"/>
    <property type="project" value="TreeGrafter"/>
</dbReference>
<dbReference type="InterPro" id="IPR000073">
    <property type="entry name" value="AB_hydrolase_1"/>
</dbReference>